<evidence type="ECO:0000313" key="2">
    <source>
        <dbReference type="EnsemblMetazoa" id="CJA08859b.1"/>
    </source>
</evidence>
<protein>
    <submittedName>
        <fullName evidence="2">Uncharacterized protein</fullName>
    </submittedName>
</protein>
<reference evidence="2" key="2">
    <citation type="submission" date="2022-06" db="UniProtKB">
        <authorList>
            <consortium name="EnsemblMetazoa"/>
        </authorList>
    </citation>
    <scope>IDENTIFICATION</scope>
    <source>
        <strain evidence="2">DF5081</strain>
    </source>
</reference>
<keyword evidence="1" id="KW-0472">Membrane</keyword>
<feature type="transmembrane region" description="Helical" evidence="1">
    <location>
        <begin position="61"/>
        <end position="84"/>
    </location>
</feature>
<feature type="transmembrane region" description="Helical" evidence="1">
    <location>
        <begin position="33"/>
        <end position="54"/>
    </location>
</feature>
<evidence type="ECO:0000313" key="3">
    <source>
        <dbReference type="Proteomes" id="UP000005237"/>
    </source>
</evidence>
<feature type="transmembrane region" description="Helical" evidence="1">
    <location>
        <begin position="104"/>
        <end position="129"/>
    </location>
</feature>
<sequence>MHIKHALIILAIIKTLLLFSFLFQQVMDTESPLGMFSATFAFLTVCITNVLLVAGVRWKRYIFLIPYFTVCVLFIFVLILHLFVDFLDTANSKNTVEIQPILHNAILLFMICFEIYMFSVVWRAFVYICDFNMQRQMEKIVKKKSMRQGSFDIEYDLIRNQIIKSEEEFK</sequence>
<keyword evidence="1" id="KW-0812">Transmembrane</keyword>
<evidence type="ECO:0000256" key="1">
    <source>
        <dbReference type="SAM" id="Phobius"/>
    </source>
</evidence>
<dbReference type="AlphaFoldDB" id="A0A8R1HQL7"/>
<dbReference type="EnsemblMetazoa" id="CJA08859b.1">
    <property type="protein sequence ID" value="CJA08859b.1"/>
    <property type="gene ID" value="WBGene00128063"/>
</dbReference>
<proteinExistence type="predicted"/>
<feature type="transmembrane region" description="Helical" evidence="1">
    <location>
        <begin position="7"/>
        <end position="27"/>
    </location>
</feature>
<keyword evidence="1" id="KW-1133">Transmembrane helix</keyword>
<keyword evidence="3" id="KW-1185">Reference proteome</keyword>
<reference evidence="3" key="1">
    <citation type="submission" date="2010-08" db="EMBL/GenBank/DDBJ databases">
        <authorList>
            <consortium name="Caenorhabditis japonica Sequencing Consortium"/>
            <person name="Wilson R.K."/>
        </authorList>
    </citation>
    <scope>NUCLEOTIDE SEQUENCE [LARGE SCALE GENOMIC DNA]</scope>
    <source>
        <strain evidence="3">DF5081</strain>
    </source>
</reference>
<organism evidence="2 3">
    <name type="scientific">Caenorhabditis japonica</name>
    <dbReference type="NCBI Taxonomy" id="281687"/>
    <lineage>
        <taxon>Eukaryota</taxon>
        <taxon>Metazoa</taxon>
        <taxon>Ecdysozoa</taxon>
        <taxon>Nematoda</taxon>
        <taxon>Chromadorea</taxon>
        <taxon>Rhabditida</taxon>
        <taxon>Rhabditina</taxon>
        <taxon>Rhabditomorpha</taxon>
        <taxon>Rhabditoidea</taxon>
        <taxon>Rhabditidae</taxon>
        <taxon>Peloderinae</taxon>
        <taxon>Caenorhabditis</taxon>
    </lineage>
</organism>
<name>A0A8R1HQL7_CAEJA</name>
<accession>A0A8R1HQL7</accession>
<dbReference type="Proteomes" id="UP000005237">
    <property type="component" value="Unassembled WGS sequence"/>
</dbReference>